<dbReference type="STRING" id="252740.A0A423VJF7"/>
<proteinExistence type="predicted"/>
<evidence type="ECO:0000313" key="1">
    <source>
        <dbReference type="EMBL" id="ROV91024.1"/>
    </source>
</evidence>
<keyword evidence="2" id="KW-1185">Reference proteome</keyword>
<name>A0A423VJF7_CYTCH</name>
<dbReference type="OrthoDB" id="5346581at2759"/>
<dbReference type="EMBL" id="LJZO01000046">
    <property type="protein sequence ID" value="ROV91024.1"/>
    <property type="molecule type" value="Genomic_DNA"/>
</dbReference>
<gene>
    <name evidence="1" type="ORF">VSDG_07698</name>
</gene>
<evidence type="ECO:0000313" key="2">
    <source>
        <dbReference type="Proteomes" id="UP000284375"/>
    </source>
</evidence>
<protein>
    <submittedName>
        <fullName evidence="1">Uncharacterized protein</fullName>
    </submittedName>
</protein>
<dbReference type="Proteomes" id="UP000284375">
    <property type="component" value="Unassembled WGS sequence"/>
</dbReference>
<reference evidence="1 2" key="1">
    <citation type="submission" date="2015-09" db="EMBL/GenBank/DDBJ databases">
        <title>Host preference determinants of Valsa canker pathogens revealed by comparative genomics.</title>
        <authorList>
            <person name="Yin Z."/>
            <person name="Huang L."/>
        </authorList>
    </citation>
    <scope>NUCLEOTIDE SEQUENCE [LARGE SCALE GENOMIC DNA]</scope>
    <source>
        <strain evidence="1 2">YSFL</strain>
    </source>
</reference>
<dbReference type="AlphaFoldDB" id="A0A423VJF7"/>
<sequence>MSSDEDTRYVTSPAPAYTERAQVSHVLDAAHQSVFQRAIHNVLSTTIAETTFAQIIDGLPLRSVALGTAGLEFHSAIIDHEQLYPGALEKATSFRSELDCLSMELQINVLQRYQNTPAGSRASKLPLVELVAIAIHRLATLLYKSGNLLKERDLQEDQLCWSSRDERLVYPTPFVLYEYANTAQYREDGVAELPGYWAEDQIFGGCNSVWLHPFRKNLTRRICELTDDQLSDLLKFYTAEQPADWAIPPLPIMVNKKNRRRVEYEIAIPEHNIYRDRWERTIQYQDLDDYQFRRGHMCVIDEDDYPEFEGAQEYFTNLDNASHVGTRNITGPESPL</sequence>
<organism evidence="1 2">
    <name type="scientific">Cytospora chrysosperma</name>
    <name type="common">Cytospora canker fungus</name>
    <name type="synonym">Sphaeria chrysosperma</name>
    <dbReference type="NCBI Taxonomy" id="252740"/>
    <lineage>
        <taxon>Eukaryota</taxon>
        <taxon>Fungi</taxon>
        <taxon>Dikarya</taxon>
        <taxon>Ascomycota</taxon>
        <taxon>Pezizomycotina</taxon>
        <taxon>Sordariomycetes</taxon>
        <taxon>Sordariomycetidae</taxon>
        <taxon>Diaporthales</taxon>
        <taxon>Cytosporaceae</taxon>
        <taxon>Cytospora</taxon>
    </lineage>
</organism>
<accession>A0A423VJF7</accession>
<comment type="caution">
    <text evidence="1">The sequence shown here is derived from an EMBL/GenBank/DDBJ whole genome shotgun (WGS) entry which is preliminary data.</text>
</comment>